<evidence type="ECO:0000256" key="2">
    <source>
        <dbReference type="ARBA" id="ARBA00004413"/>
    </source>
</evidence>
<feature type="binding site" evidence="17">
    <location>
        <position position="253"/>
    </location>
    <ligand>
        <name>substrate</name>
    </ligand>
</feature>
<gene>
    <name evidence="20" type="ORF">GCM10007981_13980</name>
</gene>
<dbReference type="NCBIfam" id="TIGR01812">
    <property type="entry name" value="sdhA_frdA_Gneg"/>
    <property type="match status" value="1"/>
</dbReference>
<dbReference type="InterPro" id="IPR037099">
    <property type="entry name" value="Fum_R/Succ_DH_flav-like_C_sf"/>
</dbReference>
<feature type="active site" description="Proton acceptor" evidence="16">
    <location>
        <position position="285"/>
    </location>
</feature>
<feature type="domain" description="Fumarate reductase/succinate dehydrogenase flavoprotein-like C-terminal" evidence="19">
    <location>
        <begin position="463"/>
        <end position="587"/>
    </location>
</feature>
<keyword evidence="8 17" id="KW-0285">Flavoprotein</keyword>
<dbReference type="FunFam" id="4.10.80.40:FF:000003">
    <property type="entry name" value="Fumarate reductase flavoprotein subunit"/>
    <property type="match status" value="1"/>
</dbReference>
<evidence type="ECO:0000256" key="15">
    <source>
        <dbReference type="ARBA" id="ARBA00034412"/>
    </source>
</evidence>
<evidence type="ECO:0000256" key="8">
    <source>
        <dbReference type="ARBA" id="ARBA00022630"/>
    </source>
</evidence>
<feature type="binding site" evidence="17">
    <location>
        <position position="241"/>
    </location>
    <ligand>
        <name>substrate</name>
    </ligand>
</feature>
<evidence type="ECO:0000313" key="20">
    <source>
        <dbReference type="EMBL" id="GGP21582.1"/>
    </source>
</evidence>
<evidence type="ECO:0000256" key="3">
    <source>
        <dbReference type="ARBA" id="ARBA00008040"/>
    </source>
</evidence>
<organism evidence="20 21">
    <name type="scientific">Thermocladium modestius</name>
    <dbReference type="NCBI Taxonomy" id="62609"/>
    <lineage>
        <taxon>Archaea</taxon>
        <taxon>Thermoproteota</taxon>
        <taxon>Thermoprotei</taxon>
        <taxon>Thermoproteales</taxon>
        <taxon>Thermoproteaceae</taxon>
        <taxon>Thermocladium</taxon>
    </lineage>
</organism>
<accession>A0A830GWP9</accession>
<feature type="binding site" evidence="17">
    <location>
        <position position="355"/>
    </location>
    <ligand>
        <name>substrate</name>
    </ligand>
</feature>
<dbReference type="InterPro" id="IPR015939">
    <property type="entry name" value="Fum_Rdtase/Succ_DH_flav-like_C"/>
</dbReference>
<dbReference type="PROSITE" id="PS00504">
    <property type="entry name" value="FRD_SDH_FAD_BINDING"/>
    <property type="match status" value="1"/>
</dbReference>
<dbReference type="PANTHER" id="PTHR11632">
    <property type="entry name" value="SUCCINATE DEHYDROGENASE 2 FLAVOPROTEIN SUBUNIT"/>
    <property type="match status" value="1"/>
</dbReference>
<dbReference type="SUPFAM" id="SSF56425">
    <property type="entry name" value="Succinate dehydrogenase/fumarate reductase flavoprotein, catalytic domain"/>
    <property type="match status" value="1"/>
</dbReference>
<dbReference type="GO" id="GO:0008177">
    <property type="term" value="F:succinate dehydrogenase (quinone) activity"/>
    <property type="evidence" value="ECO:0007669"/>
    <property type="project" value="UniProtKB-EC"/>
</dbReference>
<name>A0A830GWP9_9CREN</name>
<evidence type="ECO:0000256" key="7">
    <source>
        <dbReference type="ARBA" id="ARBA00022475"/>
    </source>
</evidence>
<dbReference type="EMBL" id="BMNL01000003">
    <property type="protein sequence ID" value="GGP21582.1"/>
    <property type="molecule type" value="Genomic_DNA"/>
</dbReference>
<feature type="binding site" evidence="17">
    <location>
        <position position="385"/>
    </location>
    <ligand>
        <name>FAD</name>
        <dbReference type="ChEBI" id="CHEBI:57692"/>
    </ligand>
</feature>
<comment type="caution">
    <text evidence="20">The sequence shown here is derived from an EMBL/GenBank/DDBJ whole genome shotgun (WGS) entry which is preliminary data.</text>
</comment>
<feature type="binding site" evidence="17">
    <location>
        <position position="396"/>
    </location>
    <ligand>
        <name>substrate</name>
    </ligand>
</feature>
<evidence type="ECO:0000259" key="19">
    <source>
        <dbReference type="Pfam" id="PF02910"/>
    </source>
</evidence>
<evidence type="ECO:0000256" key="1">
    <source>
        <dbReference type="ARBA" id="ARBA00001974"/>
    </source>
</evidence>
<dbReference type="Gene3D" id="1.20.58.100">
    <property type="entry name" value="Fumarate reductase/succinate dehydrogenase flavoprotein-like, C-terminal domain"/>
    <property type="match status" value="1"/>
</dbReference>
<evidence type="ECO:0000313" key="21">
    <source>
        <dbReference type="Proteomes" id="UP000610960"/>
    </source>
</evidence>
<comment type="catalytic activity">
    <reaction evidence="15">
        <text>a menaquinone + succinate = a menaquinol + fumarate</text>
        <dbReference type="Rhea" id="RHEA:27834"/>
        <dbReference type="Rhea" id="RHEA-COMP:9537"/>
        <dbReference type="Rhea" id="RHEA-COMP:9539"/>
        <dbReference type="ChEBI" id="CHEBI:16374"/>
        <dbReference type="ChEBI" id="CHEBI:18151"/>
        <dbReference type="ChEBI" id="CHEBI:29806"/>
        <dbReference type="ChEBI" id="CHEBI:30031"/>
        <dbReference type="EC" id="1.3.5.1"/>
    </reaction>
</comment>
<keyword evidence="11" id="KW-0249">Electron transport</keyword>
<dbReference type="PANTHER" id="PTHR11632:SF51">
    <property type="entry name" value="SUCCINATE DEHYDROGENASE [UBIQUINONE] FLAVOPROTEIN SUBUNIT, MITOCHONDRIAL"/>
    <property type="match status" value="1"/>
</dbReference>
<keyword evidence="21" id="KW-1185">Reference proteome</keyword>
<comment type="subcellular location">
    <subcellularLocation>
        <location evidence="2">Cell membrane</location>
        <topology evidence="2">Peripheral membrane protein</topology>
        <orientation evidence="2">Cytoplasmic side</orientation>
    </subcellularLocation>
</comment>
<comment type="cofactor">
    <cofactor evidence="1 17">
        <name>FAD</name>
        <dbReference type="ChEBI" id="CHEBI:57692"/>
    </cofactor>
</comment>
<feature type="binding site" evidence="17">
    <location>
        <begin position="16"/>
        <end position="21"/>
    </location>
    <ligand>
        <name>FAD</name>
        <dbReference type="ChEBI" id="CHEBI:57692"/>
    </ligand>
</feature>
<dbReference type="SUPFAM" id="SSF46977">
    <property type="entry name" value="Succinate dehydrogenase/fumarate reductase flavoprotein C-terminal domain"/>
    <property type="match status" value="1"/>
</dbReference>
<keyword evidence="9" id="KW-0547">Nucleotide-binding</keyword>
<evidence type="ECO:0000256" key="17">
    <source>
        <dbReference type="PIRSR" id="PIRSR630664-51"/>
    </source>
</evidence>
<feature type="binding site" evidence="17">
    <location>
        <position position="220"/>
    </location>
    <ligand>
        <name>FAD</name>
        <dbReference type="ChEBI" id="CHEBI:57692"/>
    </ligand>
</feature>
<dbReference type="GO" id="GO:0022900">
    <property type="term" value="P:electron transport chain"/>
    <property type="evidence" value="ECO:0007669"/>
    <property type="project" value="InterPro"/>
</dbReference>
<dbReference type="PIRSF" id="PIRSF000171">
    <property type="entry name" value="SDHA_APRA_LASPO"/>
    <property type="match status" value="1"/>
</dbReference>
<dbReference type="InterPro" id="IPR030664">
    <property type="entry name" value="SdhA/FrdA/AprA"/>
</dbReference>
<dbReference type="Proteomes" id="UP000610960">
    <property type="component" value="Unassembled WGS sequence"/>
</dbReference>
<comment type="similarity">
    <text evidence="3">Belongs to the FAD-dependent oxidoreductase 2 family. FRD/SDH subfamily.</text>
</comment>
<feature type="binding site" evidence="17">
    <location>
        <begin position="42"/>
        <end position="57"/>
    </location>
    <ligand>
        <name>FAD</name>
        <dbReference type="ChEBI" id="CHEBI:57692"/>
    </ligand>
</feature>
<keyword evidence="13" id="KW-0472">Membrane</keyword>
<dbReference type="EC" id="1.3.5.1" evidence="4"/>
<evidence type="ECO:0000256" key="14">
    <source>
        <dbReference type="ARBA" id="ARBA00030461"/>
    </source>
</evidence>
<evidence type="ECO:0000256" key="12">
    <source>
        <dbReference type="ARBA" id="ARBA00023002"/>
    </source>
</evidence>
<feature type="domain" description="FAD-dependent oxidoreductase 2 FAD-binding" evidence="18">
    <location>
        <begin position="11"/>
        <end position="402"/>
    </location>
</feature>
<evidence type="ECO:0000256" key="6">
    <source>
        <dbReference type="ARBA" id="ARBA00022448"/>
    </source>
</evidence>
<dbReference type="InterPro" id="IPR014006">
    <property type="entry name" value="Succ_Dhase_FrdA_Gneg"/>
</dbReference>
<reference evidence="20" key="1">
    <citation type="journal article" date="2014" name="Int. J. Syst. Evol. Microbiol.">
        <title>Complete genome sequence of Corynebacterium casei LMG S-19264T (=DSM 44701T), isolated from a smear-ripened cheese.</title>
        <authorList>
            <consortium name="US DOE Joint Genome Institute (JGI-PGF)"/>
            <person name="Walter F."/>
            <person name="Albersmeier A."/>
            <person name="Kalinowski J."/>
            <person name="Ruckert C."/>
        </authorList>
    </citation>
    <scope>NUCLEOTIDE SEQUENCE</scope>
    <source>
        <strain evidence="20">JCM 10088</strain>
    </source>
</reference>
<reference evidence="20" key="2">
    <citation type="submission" date="2020-09" db="EMBL/GenBank/DDBJ databases">
        <authorList>
            <person name="Sun Q."/>
            <person name="Ohkuma M."/>
        </authorList>
    </citation>
    <scope>NUCLEOTIDE SEQUENCE</scope>
    <source>
        <strain evidence="20">JCM 10088</strain>
    </source>
</reference>
<evidence type="ECO:0000256" key="11">
    <source>
        <dbReference type="ARBA" id="ARBA00022982"/>
    </source>
</evidence>
<evidence type="ECO:0000256" key="9">
    <source>
        <dbReference type="ARBA" id="ARBA00022741"/>
    </source>
</evidence>
<evidence type="ECO:0000259" key="18">
    <source>
        <dbReference type="Pfam" id="PF00890"/>
    </source>
</evidence>
<keyword evidence="7" id="KW-1003">Cell membrane</keyword>
<keyword evidence="12" id="KW-0560">Oxidoreductase</keyword>
<dbReference type="NCBIfam" id="NF004724">
    <property type="entry name" value="PRK06069.1"/>
    <property type="match status" value="1"/>
</dbReference>
<dbReference type="InterPro" id="IPR003952">
    <property type="entry name" value="FRD_SDH_FAD_BS"/>
</dbReference>
<dbReference type="Pfam" id="PF00890">
    <property type="entry name" value="FAD_binding_2"/>
    <property type="match status" value="1"/>
</dbReference>
<dbReference type="InterPro" id="IPR003953">
    <property type="entry name" value="FAD-dep_OxRdtase_2_FAD-bd"/>
</dbReference>
<dbReference type="FunFam" id="3.90.700.10:FF:000003">
    <property type="entry name" value="Fumarate reductase flavoprotein subunit"/>
    <property type="match status" value="1"/>
</dbReference>
<dbReference type="Gene3D" id="3.50.50.60">
    <property type="entry name" value="FAD/NAD(P)-binding domain"/>
    <property type="match status" value="1"/>
</dbReference>
<evidence type="ECO:0000256" key="13">
    <source>
        <dbReference type="ARBA" id="ARBA00023136"/>
    </source>
</evidence>
<dbReference type="GO" id="GO:0050660">
    <property type="term" value="F:flavin adenine dinucleotide binding"/>
    <property type="evidence" value="ECO:0007669"/>
    <property type="project" value="InterPro"/>
</dbReference>
<keyword evidence="10 17" id="KW-0274">FAD</keyword>
<protein>
    <recommendedName>
        <fullName evidence="5">Fumarate reductase flavoprotein subunit</fullName>
        <ecNumber evidence="4">1.3.5.1</ecNumber>
    </recommendedName>
    <alternativeName>
        <fullName evidence="14">Quinol-fumarate reductase flavoprotein subunit</fullName>
    </alternativeName>
</protein>
<proteinExistence type="inferred from homology"/>
<evidence type="ECO:0000256" key="5">
    <source>
        <dbReference type="ARBA" id="ARBA00014044"/>
    </source>
</evidence>
<dbReference type="Pfam" id="PF02910">
    <property type="entry name" value="Succ_DH_flav_C"/>
    <property type="match status" value="1"/>
</dbReference>
<sequence>MDAMVEVLKYDVLILGSGLAGLRAAFEAARTSNGKIRIAVVSKVHAMRSHSVSAEGGASAVLYPKENGDSLDLHGYDTAKGSDFLADQDAIELLVQTAPQEIKFLDHLGVPWSRDPQGKILQRPFGGMTIPRTTFAQDKTGFFLLSTIYDNTLRFGNIDMLHEHFATSLILENGEFKGITAIDLKTGEFKVILAKAGIIATGGNGRVYGFTTMAHSSTGDGYSLAYRAGIPLKDFEFPQFHPTALVPNGILITEGARGEGGYLVNKDGERFMKRYAPSRMELAPRDIVSRSIITEINQGRGFIDEESGLGYVLLDLRHLGEERLNKRLPMIREISIKTIGVDPVDEPIPVRPAMHYMMGGIHVDLRGQVYMDAERKISNLWAAGEAANVSVHGANRLGSNSLSECLVWGHFTGEAAAKYAMSKAGEAEFDGYVKDAAEKEEKRIFDELLHKETNAENPYDIKREMNKIMDTYVYVFREKSGLEEAYASLKKLRERFGNARIEDRGRVYNQNLKDIMEIDFLLEQAEVITLGALNRTESRGAHARIDYPKRDDVNWLKHTLAFRTKEGPSFSYIPVTITKWKPEERKY</sequence>
<dbReference type="GO" id="GO:0005886">
    <property type="term" value="C:plasma membrane"/>
    <property type="evidence" value="ECO:0007669"/>
    <property type="project" value="UniProtKB-SubCell"/>
</dbReference>
<dbReference type="SUPFAM" id="SSF51905">
    <property type="entry name" value="FAD/NAD(P)-binding domain"/>
    <property type="match status" value="1"/>
</dbReference>
<dbReference type="Gene3D" id="3.90.700.10">
    <property type="entry name" value="Succinate dehydrogenase/fumarate reductase flavoprotein, catalytic domain"/>
    <property type="match status" value="1"/>
</dbReference>
<keyword evidence="6" id="KW-0813">Transport</keyword>
<evidence type="ECO:0000256" key="4">
    <source>
        <dbReference type="ARBA" id="ARBA00012792"/>
    </source>
</evidence>
<feature type="binding site" evidence="17">
    <location>
        <begin position="401"/>
        <end position="402"/>
    </location>
    <ligand>
        <name>FAD</name>
        <dbReference type="ChEBI" id="CHEBI:57692"/>
    </ligand>
</feature>
<dbReference type="FunFam" id="1.20.58.100:FF:000001">
    <property type="entry name" value="Succinate dehydrogenase flavoprotein subunit (SdhA)"/>
    <property type="match status" value="1"/>
</dbReference>
<evidence type="ECO:0000256" key="10">
    <source>
        <dbReference type="ARBA" id="ARBA00022827"/>
    </source>
</evidence>
<dbReference type="Gene3D" id="4.10.80.40">
    <property type="entry name" value="succinate dehydrogenase protein domain"/>
    <property type="match status" value="1"/>
</dbReference>
<dbReference type="AlphaFoldDB" id="A0A830GWP9"/>
<dbReference type="InterPro" id="IPR027477">
    <property type="entry name" value="Succ_DH/fumarate_Rdtase_cat_sf"/>
</dbReference>
<evidence type="ECO:0000256" key="16">
    <source>
        <dbReference type="PIRSR" id="PIRSR000171-1"/>
    </source>
</evidence>
<dbReference type="InterPro" id="IPR036188">
    <property type="entry name" value="FAD/NAD-bd_sf"/>
</dbReference>